<dbReference type="Gene3D" id="2.40.170.20">
    <property type="entry name" value="TonB-dependent receptor, beta-barrel domain"/>
    <property type="match status" value="1"/>
</dbReference>
<dbReference type="Pfam" id="PF07715">
    <property type="entry name" value="Plug"/>
    <property type="match status" value="1"/>
</dbReference>
<evidence type="ECO:0000256" key="10">
    <source>
        <dbReference type="ARBA" id="ARBA00023237"/>
    </source>
</evidence>
<comment type="similarity">
    <text evidence="11 12">Belongs to the TonB-dependent receptor family.</text>
</comment>
<reference evidence="17" key="1">
    <citation type="journal article" date="2019" name="Int. J. Syst. Evol. Microbiol.">
        <title>The Global Catalogue of Microorganisms (GCM) 10K type strain sequencing project: providing services to taxonomists for standard genome sequencing and annotation.</title>
        <authorList>
            <consortium name="The Broad Institute Genomics Platform"/>
            <consortium name="The Broad Institute Genome Sequencing Center for Infectious Disease"/>
            <person name="Wu L."/>
            <person name="Ma J."/>
        </authorList>
    </citation>
    <scope>NUCLEOTIDE SEQUENCE [LARGE SCALE GENOMIC DNA]</scope>
    <source>
        <strain evidence="17">KCTC 62164</strain>
    </source>
</reference>
<feature type="chain" id="PRO_5047341766" evidence="13">
    <location>
        <begin position="26"/>
        <end position="702"/>
    </location>
</feature>
<protein>
    <submittedName>
        <fullName evidence="16">TonB-dependent receptor</fullName>
    </submittedName>
</protein>
<name>A0ABV7D445_9PROT</name>
<dbReference type="InterPro" id="IPR039426">
    <property type="entry name" value="TonB-dep_rcpt-like"/>
</dbReference>
<keyword evidence="4" id="KW-0410">Iron transport</keyword>
<feature type="signal peptide" evidence="13">
    <location>
        <begin position="1"/>
        <end position="25"/>
    </location>
</feature>
<evidence type="ECO:0000256" key="1">
    <source>
        <dbReference type="ARBA" id="ARBA00004571"/>
    </source>
</evidence>
<keyword evidence="6" id="KW-0408">Iron</keyword>
<dbReference type="InterPro" id="IPR000531">
    <property type="entry name" value="Beta-barrel_TonB"/>
</dbReference>
<comment type="subcellular location">
    <subcellularLocation>
        <location evidence="1 11">Cell outer membrane</location>
        <topology evidence="1 11">Multi-pass membrane protein</topology>
    </subcellularLocation>
</comment>
<dbReference type="Proteomes" id="UP001595444">
    <property type="component" value="Unassembled WGS sequence"/>
</dbReference>
<evidence type="ECO:0000256" key="3">
    <source>
        <dbReference type="ARBA" id="ARBA00022452"/>
    </source>
</evidence>
<evidence type="ECO:0000256" key="13">
    <source>
        <dbReference type="SAM" id="SignalP"/>
    </source>
</evidence>
<evidence type="ECO:0000313" key="17">
    <source>
        <dbReference type="Proteomes" id="UP001595444"/>
    </source>
</evidence>
<dbReference type="PANTHER" id="PTHR32552">
    <property type="entry name" value="FERRICHROME IRON RECEPTOR-RELATED"/>
    <property type="match status" value="1"/>
</dbReference>
<gene>
    <name evidence="16" type="ORF">ACFOKA_08525</name>
</gene>
<feature type="domain" description="TonB-dependent receptor plug" evidence="15">
    <location>
        <begin position="51"/>
        <end position="157"/>
    </location>
</feature>
<dbReference type="Pfam" id="PF00593">
    <property type="entry name" value="TonB_dep_Rec_b-barrel"/>
    <property type="match status" value="1"/>
</dbReference>
<evidence type="ECO:0000256" key="11">
    <source>
        <dbReference type="PROSITE-ProRule" id="PRU01360"/>
    </source>
</evidence>
<keyword evidence="3 11" id="KW-1134">Transmembrane beta strand</keyword>
<dbReference type="PANTHER" id="PTHR32552:SF81">
    <property type="entry name" value="TONB-DEPENDENT OUTER MEMBRANE RECEPTOR"/>
    <property type="match status" value="1"/>
</dbReference>
<evidence type="ECO:0000256" key="8">
    <source>
        <dbReference type="ARBA" id="ARBA00023077"/>
    </source>
</evidence>
<comment type="caution">
    <text evidence="16">The sequence shown here is derived from an EMBL/GenBank/DDBJ whole genome shotgun (WGS) entry which is preliminary data.</text>
</comment>
<dbReference type="InterPro" id="IPR012910">
    <property type="entry name" value="Plug_dom"/>
</dbReference>
<evidence type="ECO:0000313" key="16">
    <source>
        <dbReference type="EMBL" id="MFC3051948.1"/>
    </source>
</evidence>
<keyword evidence="9 11" id="KW-0472">Membrane</keyword>
<evidence type="ECO:0000259" key="14">
    <source>
        <dbReference type="Pfam" id="PF00593"/>
    </source>
</evidence>
<sequence>MSVYSKYSLFAGTCLSAVLTSSVFAQTSANTSDTIMLEEIIVTARQREESLKDVPIAVSAITGNKLKEQQIYAVKDIAAYVPGLNINSDSVGRAFVSMRGIGTTLIDTVQPGVGIFIDGIYQPNTSYLNSPLVDVERVEVLRGPQGTLFGNNTLGGAINVITRKPSNEFEARMDGAYAGSDDFKSLSGSVSGPIIEDVLQVRVGAAYHHHDGFQENLLAGGYTNPLTQKSVNGTVRFLPSEAAELTLNANYDKISGGNTAYLGITGPTDYTLDGVSNQNNFAEHVYKGVNLKGEFDVDSLSTTITTVLAYNRRDQESSNDGDFGPVDFVRSTGESKLITKTGEARFDTSWTEGFSTLVGVFASRSTTDASAVTTIVPLGVNAPSSAFAEIESQAVFGTAFLDLTDTLDLAVGLRYDHQKLDATNAGSTDAYSSNDLQPRVTLTKAWDDDLMTYASIARGVRGGGQNGPGAPNLIYQGDNVWTYELGTKFTALEKSLSVDAAVFYNDYKHFIGQNALAPSTTGAGYVAVNLNSGTVHSYGAEAEMHWQVTEAWRIDSSLTLLHARIVDGSEFEDVTGFALPSDRIIFTPDWNFSLGTNYTVPVGENQLVFDAGLVGKGSRMGSSLDPDVAPLLESYYLVNGSITMRFPKFEIAAFVSNLFNEEYLESYIDQSLLVRAGLGAVAQNLGLQGERRRIGVRASIRF</sequence>
<dbReference type="InterPro" id="IPR036942">
    <property type="entry name" value="Beta-barrel_TonB_sf"/>
</dbReference>
<evidence type="ECO:0000256" key="5">
    <source>
        <dbReference type="ARBA" id="ARBA00022692"/>
    </source>
</evidence>
<keyword evidence="10 11" id="KW-0998">Cell outer membrane</keyword>
<evidence type="ECO:0000259" key="15">
    <source>
        <dbReference type="Pfam" id="PF07715"/>
    </source>
</evidence>
<evidence type="ECO:0000256" key="6">
    <source>
        <dbReference type="ARBA" id="ARBA00023004"/>
    </source>
</evidence>
<keyword evidence="7" id="KW-0406">Ion transport</keyword>
<keyword evidence="8 12" id="KW-0798">TonB box</keyword>
<keyword evidence="16" id="KW-0675">Receptor</keyword>
<keyword evidence="2 11" id="KW-0813">Transport</keyword>
<keyword evidence="17" id="KW-1185">Reference proteome</keyword>
<feature type="domain" description="TonB-dependent receptor-like beta-barrel" evidence="14">
    <location>
        <begin position="247"/>
        <end position="658"/>
    </location>
</feature>
<accession>A0ABV7D445</accession>
<evidence type="ECO:0000256" key="2">
    <source>
        <dbReference type="ARBA" id="ARBA00022448"/>
    </source>
</evidence>
<keyword evidence="13" id="KW-0732">Signal</keyword>
<organism evidence="16 17">
    <name type="scientific">Kordiimonas pumila</name>
    <dbReference type="NCBI Taxonomy" id="2161677"/>
    <lineage>
        <taxon>Bacteria</taxon>
        <taxon>Pseudomonadati</taxon>
        <taxon>Pseudomonadota</taxon>
        <taxon>Alphaproteobacteria</taxon>
        <taxon>Kordiimonadales</taxon>
        <taxon>Kordiimonadaceae</taxon>
        <taxon>Kordiimonas</taxon>
    </lineage>
</organism>
<proteinExistence type="inferred from homology"/>
<evidence type="ECO:0000256" key="7">
    <source>
        <dbReference type="ARBA" id="ARBA00023065"/>
    </source>
</evidence>
<evidence type="ECO:0000256" key="12">
    <source>
        <dbReference type="RuleBase" id="RU003357"/>
    </source>
</evidence>
<dbReference type="CDD" id="cd01347">
    <property type="entry name" value="ligand_gated_channel"/>
    <property type="match status" value="1"/>
</dbReference>
<evidence type="ECO:0000256" key="4">
    <source>
        <dbReference type="ARBA" id="ARBA00022496"/>
    </source>
</evidence>
<dbReference type="PROSITE" id="PS52016">
    <property type="entry name" value="TONB_DEPENDENT_REC_3"/>
    <property type="match status" value="1"/>
</dbReference>
<dbReference type="RefSeq" id="WP_194215364.1">
    <property type="nucleotide sequence ID" value="NZ_CP061205.1"/>
</dbReference>
<dbReference type="EMBL" id="JBHRSL010000006">
    <property type="protein sequence ID" value="MFC3051948.1"/>
    <property type="molecule type" value="Genomic_DNA"/>
</dbReference>
<keyword evidence="5 11" id="KW-0812">Transmembrane</keyword>
<evidence type="ECO:0000256" key="9">
    <source>
        <dbReference type="ARBA" id="ARBA00023136"/>
    </source>
</evidence>
<dbReference type="SUPFAM" id="SSF56935">
    <property type="entry name" value="Porins"/>
    <property type="match status" value="1"/>
</dbReference>